<dbReference type="Proteomes" id="UP000515909">
    <property type="component" value="Chromosome"/>
</dbReference>
<name>A0A7G8T9K1_9FIRM</name>
<gene>
    <name evidence="3" type="ORF">HCR03_16720</name>
</gene>
<feature type="transmembrane region" description="Helical" evidence="1">
    <location>
        <begin position="115"/>
        <end position="136"/>
    </location>
</feature>
<dbReference type="RefSeq" id="WP_066646136.1">
    <property type="nucleotide sequence ID" value="NZ_CP060286.1"/>
</dbReference>
<dbReference type="InterPro" id="IPR006976">
    <property type="entry name" value="VanZ-like"/>
</dbReference>
<keyword evidence="1" id="KW-0812">Transmembrane</keyword>
<dbReference type="NCBIfam" id="NF037970">
    <property type="entry name" value="vanZ_1"/>
    <property type="match status" value="1"/>
</dbReference>
<dbReference type="KEGG" id="cfem:HCR03_16720"/>
<keyword evidence="1" id="KW-0472">Membrane</keyword>
<organism evidence="3 4">
    <name type="scientific">Caproicibacter fermentans</name>
    <dbReference type="NCBI Taxonomy" id="2576756"/>
    <lineage>
        <taxon>Bacteria</taxon>
        <taxon>Bacillati</taxon>
        <taxon>Bacillota</taxon>
        <taxon>Clostridia</taxon>
        <taxon>Eubacteriales</taxon>
        <taxon>Acutalibacteraceae</taxon>
        <taxon>Caproicibacter</taxon>
    </lineage>
</organism>
<dbReference type="Pfam" id="PF04892">
    <property type="entry name" value="VanZ"/>
    <property type="match status" value="1"/>
</dbReference>
<evidence type="ECO:0000313" key="3">
    <source>
        <dbReference type="EMBL" id="QNK40292.1"/>
    </source>
</evidence>
<feature type="domain" description="VanZ-like" evidence="2">
    <location>
        <begin position="7"/>
        <end position="135"/>
    </location>
</feature>
<dbReference type="EMBL" id="CP060286">
    <property type="protein sequence ID" value="QNK40292.1"/>
    <property type="molecule type" value="Genomic_DNA"/>
</dbReference>
<sequence>MKRKGLVIATVGFVLFIFHNSMFPASQSGEQSRFVTDLANNALSKMRIPAAVSEHMIRKTAHFAEYFVFGTLMTATLRAYRSAKRELLFADLFFLLLVPVCDEFIQRFVPGRGSSVSDVLLDFCGGVTGMLILLFARRQAKS</sequence>
<feature type="transmembrane region" description="Helical" evidence="1">
    <location>
        <begin position="87"/>
        <end position="109"/>
    </location>
</feature>
<evidence type="ECO:0000256" key="1">
    <source>
        <dbReference type="SAM" id="Phobius"/>
    </source>
</evidence>
<evidence type="ECO:0000313" key="4">
    <source>
        <dbReference type="Proteomes" id="UP000515909"/>
    </source>
</evidence>
<evidence type="ECO:0000259" key="2">
    <source>
        <dbReference type="Pfam" id="PF04892"/>
    </source>
</evidence>
<accession>A0A7G8T9K1</accession>
<reference evidence="3 4" key="1">
    <citation type="submission" date="2020-08" db="EMBL/GenBank/DDBJ databases">
        <title>The isolate Caproiciproducens sp. 7D4C2 produces n-caproate at mildly acidic conditions from hexoses: genome and rBOX comparison with related strains and chain-elongating bacteria.</title>
        <authorList>
            <person name="Esquivel-Elizondo S."/>
            <person name="Bagci C."/>
            <person name="Temovska M."/>
            <person name="Jeon B.S."/>
            <person name="Bessarab I."/>
            <person name="Williams R.B.H."/>
            <person name="Huson D.H."/>
            <person name="Angenent L.T."/>
        </authorList>
    </citation>
    <scope>NUCLEOTIDE SEQUENCE [LARGE SCALE GENOMIC DNA]</scope>
    <source>
        <strain evidence="3 4">7D4C2</strain>
    </source>
</reference>
<dbReference type="AlphaFoldDB" id="A0A7G8T9K1"/>
<protein>
    <submittedName>
        <fullName evidence="3">VanZ family protein</fullName>
    </submittedName>
</protein>
<proteinExistence type="predicted"/>
<keyword evidence="1" id="KW-1133">Transmembrane helix</keyword>
<feature type="transmembrane region" description="Helical" evidence="1">
    <location>
        <begin position="63"/>
        <end position="80"/>
    </location>
</feature>